<comment type="caution">
    <text evidence="1">The sequence shown here is derived from an EMBL/GenBank/DDBJ whole genome shotgun (WGS) entry which is preliminary data.</text>
</comment>
<accession>A0ACC2SN53</accession>
<sequence>MGPGEALKPLMSKLESIYTNFWPKALFDEILRSKSIKTIYISTDIEGRYISDLLNLAERKEIVLTNEHGPHISSLQSTGRKWFYFDDKTANIYITQTSTDELGTKVFPTLNHLQEKEDFERLVNSEMVDHCAVLNFYNTETGAELLSGLHKIPSFELIFKQFTGFLEPTKSKFMAKKLSLFVVEDEFSNFFTWTLDTFPYLEHFYIHDTVTYALLPLNPGSFTCLTHFYSKSSQSYDFWDELVRNAPRLLYIYCNVTPDSFSELKQKNPNLEILPFVEILGSPRCFNDVSGFNRSLYL</sequence>
<dbReference type="Proteomes" id="UP001165960">
    <property type="component" value="Unassembled WGS sequence"/>
</dbReference>
<evidence type="ECO:0000313" key="2">
    <source>
        <dbReference type="Proteomes" id="UP001165960"/>
    </source>
</evidence>
<proteinExistence type="predicted"/>
<organism evidence="1 2">
    <name type="scientific">Entomophthora muscae</name>
    <dbReference type="NCBI Taxonomy" id="34485"/>
    <lineage>
        <taxon>Eukaryota</taxon>
        <taxon>Fungi</taxon>
        <taxon>Fungi incertae sedis</taxon>
        <taxon>Zoopagomycota</taxon>
        <taxon>Entomophthoromycotina</taxon>
        <taxon>Entomophthoromycetes</taxon>
        <taxon>Entomophthorales</taxon>
        <taxon>Entomophthoraceae</taxon>
        <taxon>Entomophthora</taxon>
    </lineage>
</organism>
<keyword evidence="2" id="KW-1185">Reference proteome</keyword>
<protein>
    <submittedName>
        <fullName evidence="1">Uncharacterized protein</fullName>
    </submittedName>
</protein>
<evidence type="ECO:0000313" key="1">
    <source>
        <dbReference type="EMBL" id="KAJ9063844.1"/>
    </source>
</evidence>
<dbReference type="EMBL" id="QTSX02004621">
    <property type="protein sequence ID" value="KAJ9063844.1"/>
    <property type="molecule type" value="Genomic_DNA"/>
</dbReference>
<reference evidence="1" key="1">
    <citation type="submission" date="2022-04" db="EMBL/GenBank/DDBJ databases">
        <title>Genome of the entomopathogenic fungus Entomophthora muscae.</title>
        <authorList>
            <person name="Elya C."/>
            <person name="Lovett B.R."/>
            <person name="Lee E."/>
            <person name="Macias A.M."/>
            <person name="Hajek A.E."/>
            <person name="De Bivort B.L."/>
            <person name="Kasson M.T."/>
            <person name="De Fine Licht H.H."/>
            <person name="Stajich J.E."/>
        </authorList>
    </citation>
    <scope>NUCLEOTIDE SEQUENCE</scope>
    <source>
        <strain evidence="1">Berkeley</strain>
    </source>
</reference>
<gene>
    <name evidence="1" type="ORF">DSO57_1036692</name>
</gene>
<name>A0ACC2SN53_9FUNG</name>